<evidence type="ECO:0000313" key="3">
    <source>
        <dbReference type="Proteomes" id="UP000035548"/>
    </source>
</evidence>
<sequence>MKKALILAWTSWILCIFLNWYLEGGLRPAFQSNSFHIFTMLTLMTSVAAFARIQQEKQQARASTV</sequence>
<accession>A0A0G3HAA9</accession>
<dbReference type="EMBL" id="CP011546">
    <property type="protein sequence ID" value="AKK10296.1"/>
    <property type="molecule type" value="Genomic_DNA"/>
</dbReference>
<evidence type="ECO:0000313" key="2">
    <source>
        <dbReference type="EMBL" id="AKK10296.1"/>
    </source>
</evidence>
<evidence type="ECO:0000256" key="1">
    <source>
        <dbReference type="SAM" id="Phobius"/>
    </source>
</evidence>
<name>A0A0G3HAA9_9CORY</name>
<keyword evidence="1" id="KW-1133">Transmembrane helix</keyword>
<keyword evidence="3" id="KW-1185">Reference proteome</keyword>
<dbReference type="KEGG" id="cut:CUTER_01380"/>
<proteinExistence type="predicted"/>
<feature type="transmembrane region" description="Helical" evidence="1">
    <location>
        <begin position="5"/>
        <end position="22"/>
    </location>
</feature>
<reference evidence="3" key="2">
    <citation type="submission" date="2015-05" db="EMBL/GenBank/DDBJ databases">
        <title>Complete genome sequence of Corynebacterium uterequi DSM 45634, isolated from the uterus of a maiden mare.</title>
        <authorList>
            <person name="Ruckert C."/>
            <person name="Albersmeier A."/>
            <person name="Winkler A."/>
            <person name="Tauch A."/>
        </authorList>
    </citation>
    <scope>NUCLEOTIDE SEQUENCE [LARGE SCALE GENOMIC DNA]</scope>
    <source>
        <strain evidence="3">DSM 45634</strain>
    </source>
</reference>
<gene>
    <name evidence="2" type="ORF">CUTER_01380</name>
</gene>
<dbReference type="AlphaFoldDB" id="A0A0G3HAA9"/>
<dbReference type="Proteomes" id="UP000035548">
    <property type="component" value="Chromosome"/>
</dbReference>
<dbReference type="PATRIC" id="fig|1072256.5.peg.267"/>
<feature type="transmembrane region" description="Helical" evidence="1">
    <location>
        <begin position="34"/>
        <end position="53"/>
    </location>
</feature>
<keyword evidence="1" id="KW-0812">Transmembrane</keyword>
<organism evidence="2 3">
    <name type="scientific">Corynebacterium uterequi</name>
    <dbReference type="NCBI Taxonomy" id="1072256"/>
    <lineage>
        <taxon>Bacteria</taxon>
        <taxon>Bacillati</taxon>
        <taxon>Actinomycetota</taxon>
        <taxon>Actinomycetes</taxon>
        <taxon>Mycobacteriales</taxon>
        <taxon>Corynebacteriaceae</taxon>
        <taxon>Corynebacterium</taxon>
    </lineage>
</organism>
<dbReference type="RefSeq" id="WP_047258917.1">
    <property type="nucleotide sequence ID" value="NZ_CP011546.1"/>
</dbReference>
<reference evidence="2 3" key="1">
    <citation type="journal article" date="2015" name="Genome Announc.">
        <title>Virulence Factor Genes Detected in the Complete Genome Sequence of Corynebacterium uterequi DSM 45634, Isolated from the Uterus of a Maiden Mare.</title>
        <authorList>
            <person name="Ruckert C."/>
            <person name="Kriete M."/>
            <person name="Jaenicke S."/>
            <person name="Winkler A."/>
            <person name="Tauch A."/>
        </authorList>
    </citation>
    <scope>NUCLEOTIDE SEQUENCE [LARGE SCALE GENOMIC DNA]</scope>
    <source>
        <strain evidence="2 3">DSM 45634</strain>
    </source>
</reference>
<protein>
    <submittedName>
        <fullName evidence="2">Uncharacterized protein</fullName>
    </submittedName>
</protein>
<keyword evidence="1" id="KW-0472">Membrane</keyword>